<dbReference type="InterPro" id="IPR039422">
    <property type="entry name" value="MarR/SlyA-like"/>
</dbReference>
<comment type="caution">
    <text evidence="2">The sequence shown here is derived from an EMBL/GenBank/DDBJ whole genome shotgun (WGS) entry which is preliminary data.</text>
</comment>
<feature type="domain" description="HTH marR-type" evidence="1">
    <location>
        <begin position="23"/>
        <end position="116"/>
    </location>
</feature>
<evidence type="ECO:0000313" key="2">
    <source>
        <dbReference type="EMBL" id="MFD1050631.1"/>
    </source>
</evidence>
<evidence type="ECO:0000259" key="1">
    <source>
        <dbReference type="PROSITE" id="PS50995"/>
    </source>
</evidence>
<proteinExistence type="predicted"/>
<dbReference type="PRINTS" id="PR00598">
    <property type="entry name" value="HTHMARR"/>
</dbReference>
<gene>
    <name evidence="2" type="ORF">ACFQ1S_36455</name>
</gene>
<dbReference type="EMBL" id="JBHTIS010002980">
    <property type="protein sequence ID" value="MFD1050631.1"/>
    <property type="molecule type" value="Genomic_DNA"/>
</dbReference>
<organism evidence="2 3">
    <name type="scientific">Kibdelosporangium lantanae</name>
    <dbReference type="NCBI Taxonomy" id="1497396"/>
    <lineage>
        <taxon>Bacteria</taxon>
        <taxon>Bacillati</taxon>
        <taxon>Actinomycetota</taxon>
        <taxon>Actinomycetes</taxon>
        <taxon>Pseudonocardiales</taxon>
        <taxon>Pseudonocardiaceae</taxon>
        <taxon>Kibdelosporangium</taxon>
    </lineage>
</organism>
<protein>
    <submittedName>
        <fullName evidence="2">MarR family winged helix-turn-helix transcriptional regulator</fullName>
    </submittedName>
</protein>
<keyword evidence="3" id="KW-1185">Reference proteome</keyword>
<dbReference type="SUPFAM" id="SSF46785">
    <property type="entry name" value="Winged helix' DNA-binding domain"/>
    <property type="match status" value="1"/>
</dbReference>
<dbReference type="PANTHER" id="PTHR33164">
    <property type="entry name" value="TRANSCRIPTIONAL REGULATOR, MARR FAMILY"/>
    <property type="match status" value="1"/>
</dbReference>
<dbReference type="PANTHER" id="PTHR33164:SF43">
    <property type="entry name" value="HTH-TYPE TRANSCRIPTIONAL REPRESSOR YETL"/>
    <property type="match status" value="1"/>
</dbReference>
<evidence type="ECO:0000313" key="3">
    <source>
        <dbReference type="Proteomes" id="UP001597045"/>
    </source>
</evidence>
<reference evidence="3" key="1">
    <citation type="journal article" date="2019" name="Int. J. Syst. Evol. Microbiol.">
        <title>The Global Catalogue of Microorganisms (GCM) 10K type strain sequencing project: providing services to taxonomists for standard genome sequencing and annotation.</title>
        <authorList>
            <consortium name="The Broad Institute Genomics Platform"/>
            <consortium name="The Broad Institute Genome Sequencing Center for Infectious Disease"/>
            <person name="Wu L."/>
            <person name="Ma J."/>
        </authorList>
    </citation>
    <scope>NUCLEOTIDE SEQUENCE [LARGE SCALE GENOMIC DNA]</scope>
    <source>
        <strain evidence="3">JCM 31486</strain>
    </source>
</reference>
<dbReference type="PROSITE" id="PS50995">
    <property type="entry name" value="HTH_MARR_2"/>
    <property type="match status" value="1"/>
</dbReference>
<dbReference type="Gene3D" id="1.10.10.10">
    <property type="entry name" value="Winged helix-like DNA-binding domain superfamily/Winged helix DNA-binding domain"/>
    <property type="match status" value="1"/>
</dbReference>
<dbReference type="Proteomes" id="UP001597045">
    <property type="component" value="Unassembled WGS sequence"/>
</dbReference>
<sequence length="116" mass="12991">MEEAVTEQEFVVTCQEANRRLQHDDLTWLLNRAAHEMREAMDAEAHAHGVTLRGQIVLTALAQYEESPYSKAPGRRFSQLALSSSLGLDKTTMTAVLDKLEGQGLVVRTPDPNDRR</sequence>
<dbReference type="InterPro" id="IPR000835">
    <property type="entry name" value="HTH_MarR-typ"/>
</dbReference>
<accession>A0ABW3MJ17</accession>
<dbReference type="Pfam" id="PF01047">
    <property type="entry name" value="MarR"/>
    <property type="match status" value="1"/>
</dbReference>
<dbReference type="InterPro" id="IPR036388">
    <property type="entry name" value="WH-like_DNA-bd_sf"/>
</dbReference>
<feature type="non-terminal residue" evidence="2">
    <location>
        <position position="116"/>
    </location>
</feature>
<name>A0ABW3MJ17_9PSEU</name>
<dbReference type="InterPro" id="IPR036390">
    <property type="entry name" value="WH_DNA-bd_sf"/>
</dbReference>